<sequence>MLGNTKTLCFAKSIHTYNGTSILLCRRDQLRVVECQDSSVFGLEERKSVHFAAVDLLAAHGDGVLGDDRAVHAVHAVDDVRDDRADQDVRDTPNALDKWVVEGNRDNLADLDNRVDVAVDILVGAPDN</sequence>
<name>A0ABM6JTP2_SPOUR</name>
<dbReference type="Proteomes" id="UP000192486">
    <property type="component" value="Chromosome"/>
</dbReference>
<organism evidence="1 2">
    <name type="scientific">Sporosarcina ureae</name>
    <dbReference type="NCBI Taxonomy" id="1571"/>
    <lineage>
        <taxon>Bacteria</taxon>
        <taxon>Bacillati</taxon>
        <taxon>Bacillota</taxon>
        <taxon>Bacilli</taxon>
        <taxon>Bacillales</taxon>
        <taxon>Caryophanaceae</taxon>
        <taxon>Sporosarcina</taxon>
    </lineage>
</organism>
<dbReference type="EMBL" id="CP015108">
    <property type="protein sequence ID" value="ARF13530.1"/>
    <property type="molecule type" value="Genomic_DNA"/>
</dbReference>
<evidence type="ECO:0000313" key="2">
    <source>
        <dbReference type="Proteomes" id="UP000192486"/>
    </source>
</evidence>
<gene>
    <name evidence="1" type="ORF">SporoS204_04765</name>
</gene>
<accession>A0ABM6JTP2</accession>
<reference evidence="1 2" key="1">
    <citation type="submission" date="2016-04" db="EMBL/GenBank/DDBJ databases">
        <title>Comparative Genomics and Epigenetics of Sporosarcina ureae.</title>
        <authorList>
            <person name="Oliver A.S."/>
            <person name="Cooper K.K."/>
        </authorList>
    </citation>
    <scope>NUCLEOTIDE SEQUENCE [LARGE SCALE GENOMIC DNA]</scope>
    <source>
        <strain evidence="1 2">S204</strain>
    </source>
</reference>
<proteinExistence type="predicted"/>
<evidence type="ECO:0000313" key="1">
    <source>
        <dbReference type="EMBL" id="ARF13530.1"/>
    </source>
</evidence>
<keyword evidence="2" id="KW-1185">Reference proteome</keyword>
<protein>
    <submittedName>
        <fullName evidence="1">Uncharacterized protein</fullName>
    </submittedName>
</protein>